<protein>
    <submittedName>
        <fullName evidence="3">Perosamine synthetase</fullName>
    </submittedName>
</protein>
<evidence type="ECO:0000256" key="1">
    <source>
        <dbReference type="ARBA" id="ARBA00037999"/>
    </source>
</evidence>
<dbReference type="InterPro" id="IPR015421">
    <property type="entry name" value="PyrdxlP-dep_Trfase_major"/>
</dbReference>
<comment type="similarity">
    <text evidence="1 2">Belongs to the DegT/DnrJ/EryC1 family.</text>
</comment>
<dbReference type="AlphaFoldDB" id="A0A1N7JBU0"/>
<dbReference type="SUPFAM" id="SSF53383">
    <property type="entry name" value="PLP-dependent transferases"/>
    <property type="match status" value="1"/>
</dbReference>
<organism evidence="3 4">
    <name type="scientific">Insolitispirillum peregrinum</name>
    <dbReference type="NCBI Taxonomy" id="80876"/>
    <lineage>
        <taxon>Bacteria</taxon>
        <taxon>Pseudomonadati</taxon>
        <taxon>Pseudomonadota</taxon>
        <taxon>Alphaproteobacteria</taxon>
        <taxon>Rhodospirillales</taxon>
        <taxon>Novispirillaceae</taxon>
        <taxon>Insolitispirillum</taxon>
    </lineage>
</organism>
<name>A0A1N7JBU0_9PROT</name>
<sequence length="404" mass="45009">MFSYPAPEKRVIERVSALEHRYVTQCLDYGFETSKGSEFCTRLEKSFAERLGMEFAISFMNGTATMHAALEAAGVGPGDEVIVPPLTMSSTTFVVLQAHAVPVFADVDPDTFQIDPASIRERVTERTKAIIPVALYGLSPDMDAIMQIAKEHNLVVIEDDAEAITNTYKGRQIGTMGHMSSFSFQSSKHLTAGEGGMIVTNDETLANNVRRFNSLGYAGVGSRKGKITKNDIQDPNYSRHVSVGFNYRMAELCAAVALAQLERIDELVQRRIDVGHLFLEAVKGCDWFVPQKTPADCTNSYWTFVAKLEHTGVSWHQFRDAFLANGGDGVYAAWKLSYLEPMFANGCPVTHPAYTGTYQNFAPGLCPNAELVQPKIFQFKTNYWNWDDAEKQAEILYKTIRQFS</sequence>
<evidence type="ECO:0000256" key="2">
    <source>
        <dbReference type="RuleBase" id="RU004508"/>
    </source>
</evidence>
<evidence type="ECO:0000313" key="3">
    <source>
        <dbReference type="EMBL" id="SIS46746.1"/>
    </source>
</evidence>
<dbReference type="GO" id="GO:0030170">
    <property type="term" value="F:pyridoxal phosphate binding"/>
    <property type="evidence" value="ECO:0007669"/>
    <property type="project" value="TreeGrafter"/>
</dbReference>
<dbReference type="PANTHER" id="PTHR30244">
    <property type="entry name" value="TRANSAMINASE"/>
    <property type="match status" value="1"/>
</dbReference>
<dbReference type="InterPro" id="IPR015424">
    <property type="entry name" value="PyrdxlP-dep_Trfase"/>
</dbReference>
<reference evidence="3 4" key="1">
    <citation type="submission" date="2017-01" db="EMBL/GenBank/DDBJ databases">
        <authorList>
            <person name="Mah S.A."/>
            <person name="Swanson W.J."/>
            <person name="Moy G.W."/>
            <person name="Vacquier V.D."/>
        </authorList>
    </citation>
    <scope>NUCLEOTIDE SEQUENCE [LARGE SCALE GENOMIC DNA]</scope>
    <source>
        <strain evidence="3 4">DSM 11589</strain>
    </source>
</reference>
<dbReference type="GO" id="GO:0000271">
    <property type="term" value="P:polysaccharide biosynthetic process"/>
    <property type="evidence" value="ECO:0007669"/>
    <property type="project" value="TreeGrafter"/>
</dbReference>
<dbReference type="Pfam" id="PF01041">
    <property type="entry name" value="DegT_DnrJ_EryC1"/>
    <property type="match status" value="1"/>
</dbReference>
<accession>A0A1N7JBU0</accession>
<dbReference type="PANTHER" id="PTHR30244:SF34">
    <property type="entry name" value="DTDP-4-AMINO-4,6-DIDEOXYGALACTOSE TRANSAMINASE"/>
    <property type="match status" value="1"/>
</dbReference>
<dbReference type="CDD" id="cd00616">
    <property type="entry name" value="AHBA_syn"/>
    <property type="match status" value="1"/>
</dbReference>
<dbReference type="EMBL" id="FTOA01000002">
    <property type="protein sequence ID" value="SIS46746.1"/>
    <property type="molecule type" value="Genomic_DNA"/>
</dbReference>
<dbReference type="InterPro" id="IPR015422">
    <property type="entry name" value="PyrdxlP-dep_Trfase_small"/>
</dbReference>
<gene>
    <name evidence="3" type="ORF">SAMN05421779_10270</name>
</gene>
<dbReference type="STRING" id="80876.SAMN05421779_10270"/>
<keyword evidence="4" id="KW-1185">Reference proteome</keyword>
<dbReference type="RefSeq" id="WP_217696046.1">
    <property type="nucleotide sequence ID" value="NZ_FTOA01000002.1"/>
</dbReference>
<evidence type="ECO:0000313" key="4">
    <source>
        <dbReference type="Proteomes" id="UP000185678"/>
    </source>
</evidence>
<dbReference type="GO" id="GO:0008483">
    <property type="term" value="F:transaminase activity"/>
    <property type="evidence" value="ECO:0007669"/>
    <property type="project" value="TreeGrafter"/>
</dbReference>
<dbReference type="Gene3D" id="3.90.1150.10">
    <property type="entry name" value="Aspartate Aminotransferase, domain 1"/>
    <property type="match status" value="1"/>
</dbReference>
<proteinExistence type="inferred from homology"/>
<dbReference type="Proteomes" id="UP000185678">
    <property type="component" value="Unassembled WGS sequence"/>
</dbReference>
<dbReference type="Gene3D" id="3.40.640.10">
    <property type="entry name" value="Type I PLP-dependent aspartate aminotransferase-like (Major domain)"/>
    <property type="match status" value="1"/>
</dbReference>
<keyword evidence="2" id="KW-0663">Pyridoxal phosphate</keyword>
<dbReference type="InterPro" id="IPR000653">
    <property type="entry name" value="DegT/StrS_aminotransferase"/>
</dbReference>